<keyword evidence="1" id="KW-0472">Membrane</keyword>
<dbReference type="STRING" id="366602.Caul_4901"/>
<evidence type="ECO:0008006" key="3">
    <source>
        <dbReference type="Google" id="ProtNLM"/>
    </source>
</evidence>
<keyword evidence="1" id="KW-1133">Transmembrane helix</keyword>
<dbReference type="eggNOG" id="COG1196">
    <property type="taxonomic scope" value="Bacteria"/>
</dbReference>
<proteinExistence type="predicted"/>
<keyword evidence="1" id="KW-0812">Transmembrane</keyword>
<protein>
    <recommendedName>
        <fullName evidence="3">MotA/TolQ/ExbB proton channel domain-containing protein</fullName>
    </recommendedName>
</protein>
<dbReference type="AlphaFoldDB" id="B0T575"/>
<reference evidence="2" key="1">
    <citation type="submission" date="2008-01" db="EMBL/GenBank/DDBJ databases">
        <title>Complete sequence of chromosome of Caulobacter sp. K31.</title>
        <authorList>
            <consortium name="US DOE Joint Genome Institute"/>
            <person name="Copeland A."/>
            <person name="Lucas S."/>
            <person name="Lapidus A."/>
            <person name="Barry K."/>
            <person name="Glavina del Rio T."/>
            <person name="Dalin E."/>
            <person name="Tice H."/>
            <person name="Pitluck S."/>
            <person name="Bruce D."/>
            <person name="Goodwin L."/>
            <person name="Thompson L.S."/>
            <person name="Brettin T."/>
            <person name="Detter J.C."/>
            <person name="Han C."/>
            <person name="Schmutz J."/>
            <person name="Larimer F."/>
            <person name="Land M."/>
            <person name="Hauser L."/>
            <person name="Kyrpides N."/>
            <person name="Kim E."/>
            <person name="Stephens C."/>
            <person name="Richardson P."/>
        </authorList>
    </citation>
    <scope>NUCLEOTIDE SEQUENCE [LARGE SCALE GENOMIC DNA]</scope>
    <source>
        <strain evidence="2">K31</strain>
    </source>
</reference>
<feature type="transmembrane region" description="Helical" evidence="1">
    <location>
        <begin position="6"/>
        <end position="35"/>
    </location>
</feature>
<gene>
    <name evidence="2" type="ordered locus">Caul_4901</name>
</gene>
<dbReference type="OrthoDB" id="7168926at2"/>
<sequence precursor="true">MHDPVTSFVVAVFSMPGAALMMAAAILVFAIGLIIQSGHFEYTPLRDDLNRRAETLDALHGDRQKAFVENFEAIDKRFSGMAHPALELGWAHYRSQLTSTDDGRLAASIHASDAFDHADTPARTLEWWANLMVAIGLVITFMGIVAALTEATSAMTPGAAGSGGAAMQGALIHLLTIAATKFWTSIAGVLASIILRLAARRRRHVIEALEAHFFALLDACVRFAPPEKVMLEQLAVLTRIEAALGGRSAPAPRAGVA</sequence>
<evidence type="ECO:0000256" key="1">
    <source>
        <dbReference type="SAM" id="Phobius"/>
    </source>
</evidence>
<organism evidence="2">
    <name type="scientific">Caulobacter sp. (strain K31)</name>
    <dbReference type="NCBI Taxonomy" id="366602"/>
    <lineage>
        <taxon>Bacteria</taxon>
        <taxon>Pseudomonadati</taxon>
        <taxon>Pseudomonadota</taxon>
        <taxon>Alphaproteobacteria</taxon>
        <taxon>Caulobacterales</taxon>
        <taxon>Caulobacteraceae</taxon>
        <taxon>Caulobacter</taxon>
    </lineage>
</organism>
<name>B0T575_CAUSK</name>
<dbReference type="EMBL" id="CP000927">
    <property type="protein sequence ID" value="ABZ74021.1"/>
    <property type="molecule type" value="Genomic_DNA"/>
</dbReference>
<dbReference type="HOGENOM" id="CLU_1080505_0_0_5"/>
<accession>B0T575</accession>
<feature type="transmembrane region" description="Helical" evidence="1">
    <location>
        <begin position="169"/>
        <end position="195"/>
    </location>
</feature>
<feature type="transmembrane region" description="Helical" evidence="1">
    <location>
        <begin position="127"/>
        <end position="149"/>
    </location>
</feature>
<dbReference type="KEGG" id="cak:Caul_4901"/>
<evidence type="ECO:0000313" key="2">
    <source>
        <dbReference type="EMBL" id="ABZ74021.1"/>
    </source>
</evidence>